<reference evidence="1 2" key="1">
    <citation type="submission" date="2024-02" db="EMBL/GenBank/DDBJ databases">
        <authorList>
            <person name="Chen Y."/>
            <person name="Shah S."/>
            <person name="Dougan E. K."/>
            <person name="Thang M."/>
            <person name="Chan C."/>
        </authorList>
    </citation>
    <scope>NUCLEOTIDE SEQUENCE [LARGE SCALE GENOMIC DNA]</scope>
</reference>
<sequence length="114" mass="13209">MCPNQHFICSDCSPAMVRNFLQRVRGSDTMLDEHRRRGGFVPCVRHNLAFQAQCSSHYTEQSLARALPDDVFGQYRAAQNEVIENRIWQQHNQRFQEEVGKGQSDELAERRGSK</sequence>
<comment type="caution">
    <text evidence="1">The sequence shown here is derived from an EMBL/GenBank/DDBJ whole genome shotgun (WGS) entry which is preliminary data.</text>
</comment>
<dbReference type="EMBL" id="CAXAMN010021984">
    <property type="protein sequence ID" value="CAK9065163.1"/>
    <property type="molecule type" value="Genomic_DNA"/>
</dbReference>
<evidence type="ECO:0000313" key="1">
    <source>
        <dbReference type="EMBL" id="CAK9065163.1"/>
    </source>
</evidence>
<dbReference type="Proteomes" id="UP001642484">
    <property type="component" value="Unassembled WGS sequence"/>
</dbReference>
<dbReference type="GO" id="GO:0016301">
    <property type="term" value="F:kinase activity"/>
    <property type="evidence" value="ECO:0007669"/>
    <property type="project" value="UniProtKB-KW"/>
</dbReference>
<gene>
    <name evidence="1" type="ORF">CCMP2556_LOCUS32040</name>
</gene>
<protein>
    <submittedName>
        <fullName evidence="1">Uncharacterized protein</fullName>
    </submittedName>
</protein>
<keyword evidence="2" id="KW-1185">Reference proteome</keyword>
<organism evidence="1 2">
    <name type="scientific">Durusdinium trenchii</name>
    <dbReference type="NCBI Taxonomy" id="1381693"/>
    <lineage>
        <taxon>Eukaryota</taxon>
        <taxon>Sar</taxon>
        <taxon>Alveolata</taxon>
        <taxon>Dinophyceae</taxon>
        <taxon>Suessiales</taxon>
        <taxon>Symbiodiniaceae</taxon>
        <taxon>Durusdinium</taxon>
    </lineage>
</organism>
<evidence type="ECO:0000313" key="2">
    <source>
        <dbReference type="Proteomes" id="UP001642484"/>
    </source>
</evidence>
<proteinExistence type="predicted"/>
<name>A0ABP0NP31_9DINO</name>
<accession>A0ABP0NP31</accession>